<evidence type="ECO:0000313" key="2">
    <source>
        <dbReference type="Proteomes" id="UP000183471"/>
    </source>
</evidence>
<evidence type="ECO:0000313" key="1">
    <source>
        <dbReference type="EMBL" id="SDQ62646.1"/>
    </source>
</evidence>
<dbReference type="EMBL" id="FNKY01000001">
    <property type="protein sequence ID" value="SDQ62646.1"/>
    <property type="molecule type" value="Genomic_DNA"/>
</dbReference>
<comment type="caution">
    <text evidence="1">The sequence shown here is derived from an EMBL/GenBank/DDBJ whole genome shotgun (WGS) entry which is preliminary data.</text>
</comment>
<proteinExistence type="predicted"/>
<gene>
    <name evidence="1" type="ORF">SAMN05216402_1604</name>
</gene>
<organism evidence="1 2">
    <name type="scientific">Nitrosospira multiformis</name>
    <dbReference type="NCBI Taxonomy" id="1231"/>
    <lineage>
        <taxon>Bacteria</taxon>
        <taxon>Pseudomonadati</taxon>
        <taxon>Pseudomonadota</taxon>
        <taxon>Betaproteobacteria</taxon>
        <taxon>Nitrosomonadales</taxon>
        <taxon>Nitrosomonadaceae</taxon>
        <taxon>Nitrosospira</taxon>
    </lineage>
</organism>
<name>A0ABY0TCL2_9PROT</name>
<protein>
    <submittedName>
        <fullName evidence="1">Uncharacterized protein</fullName>
    </submittedName>
</protein>
<dbReference type="Proteomes" id="UP000183471">
    <property type="component" value="Unassembled WGS sequence"/>
</dbReference>
<accession>A0ABY0TCL2</accession>
<reference evidence="1 2" key="1">
    <citation type="submission" date="2016-10" db="EMBL/GenBank/DDBJ databases">
        <authorList>
            <person name="Varghese N."/>
            <person name="Submissions S."/>
        </authorList>
    </citation>
    <scope>NUCLEOTIDE SEQUENCE [LARGE SCALE GENOMIC DNA]</scope>
    <source>
        <strain evidence="1 2">Nl1</strain>
    </source>
</reference>
<sequence>MHITAVTTEKNLDELLRKLNINLNPAELVRIRDATLEINPHLRTEGNFKPGTVIMLPNLEQLDLNALTNQNDVNTSSNSIELIINGIKTHGRLLIDELRLNSKKIDKSAKLLRSLKKQSRSTESTEAAVLAEKFESTLEAERAANEEALNSLPREIAVLQSDLSVLLKNLD</sequence>
<keyword evidence="2" id="KW-1185">Reference proteome</keyword>
<dbReference type="RefSeq" id="WP_074631852.1">
    <property type="nucleotide sequence ID" value="NZ_FNKY01000001.1"/>
</dbReference>